<keyword evidence="3" id="KW-1185">Reference proteome</keyword>
<accession>A0ABW5JPL6</accession>
<proteinExistence type="predicted"/>
<organism evidence="2 3">
    <name type="scientific">Gelatiniphilus marinus</name>
    <dbReference type="NCBI Taxonomy" id="1759464"/>
    <lineage>
        <taxon>Bacteria</taxon>
        <taxon>Pseudomonadati</taxon>
        <taxon>Bacteroidota</taxon>
        <taxon>Flavobacteriia</taxon>
        <taxon>Flavobacteriales</taxon>
        <taxon>Flavobacteriaceae</taxon>
        <taxon>Gelatiniphilus</taxon>
    </lineage>
</organism>
<evidence type="ECO:0000313" key="3">
    <source>
        <dbReference type="Proteomes" id="UP001597441"/>
    </source>
</evidence>
<dbReference type="InterPro" id="IPR036736">
    <property type="entry name" value="ACP-like_sf"/>
</dbReference>
<feature type="domain" description="Carrier" evidence="1">
    <location>
        <begin position="1"/>
        <end position="79"/>
    </location>
</feature>
<dbReference type="SUPFAM" id="SSF47336">
    <property type="entry name" value="ACP-like"/>
    <property type="match status" value="1"/>
</dbReference>
<dbReference type="Gene3D" id="1.10.1200.10">
    <property type="entry name" value="ACP-like"/>
    <property type="match status" value="1"/>
</dbReference>
<gene>
    <name evidence="2" type="ORF">ACFSQS_03645</name>
</gene>
<dbReference type="PROSITE" id="PS50075">
    <property type="entry name" value="CARRIER"/>
    <property type="match status" value="1"/>
</dbReference>
<comment type="caution">
    <text evidence="2">The sequence shown here is derived from an EMBL/GenBank/DDBJ whole genome shotgun (WGS) entry which is preliminary data.</text>
</comment>
<name>A0ABW5JPL6_9FLAO</name>
<dbReference type="InterPro" id="IPR009081">
    <property type="entry name" value="PP-bd_ACP"/>
</dbReference>
<evidence type="ECO:0000259" key="1">
    <source>
        <dbReference type="PROSITE" id="PS50075"/>
    </source>
</evidence>
<dbReference type="RefSeq" id="WP_388014250.1">
    <property type="nucleotide sequence ID" value="NZ_JBHUDT010000001.1"/>
</dbReference>
<reference evidence="3" key="1">
    <citation type="journal article" date="2019" name="Int. J. Syst. Evol. Microbiol.">
        <title>The Global Catalogue of Microorganisms (GCM) 10K type strain sequencing project: providing services to taxonomists for standard genome sequencing and annotation.</title>
        <authorList>
            <consortium name="The Broad Institute Genomics Platform"/>
            <consortium name="The Broad Institute Genome Sequencing Center for Infectious Disease"/>
            <person name="Wu L."/>
            <person name="Ma J."/>
        </authorList>
    </citation>
    <scope>NUCLEOTIDE SEQUENCE [LARGE SCALE GENOMIC DNA]</scope>
    <source>
        <strain evidence="3">KCTC 42903</strain>
    </source>
</reference>
<dbReference type="Proteomes" id="UP001597441">
    <property type="component" value="Unassembled WGS sequence"/>
</dbReference>
<evidence type="ECO:0000313" key="2">
    <source>
        <dbReference type="EMBL" id="MFD2534189.1"/>
    </source>
</evidence>
<dbReference type="Pfam" id="PF00550">
    <property type="entry name" value="PP-binding"/>
    <property type="match status" value="1"/>
</dbReference>
<dbReference type="EMBL" id="JBHULK010000001">
    <property type="protein sequence ID" value="MFD2534189.1"/>
    <property type="molecule type" value="Genomic_DNA"/>
</dbReference>
<protein>
    <submittedName>
        <fullName evidence="2">Acyl carrier protein</fullName>
    </submittedName>
</protein>
<sequence>MEINKILSTYITNEFVQDQPEKIAFNDDILSSGIVDSIGMIRLVNFIEKEFGIEVLSEEMTFDNFKSIETITDYIQQKITQLI</sequence>